<keyword evidence="2" id="KW-1185">Reference proteome</keyword>
<proteinExistence type="predicted"/>
<organism evidence="1 2">
    <name type="scientific">Microbacterium panaciterrae</name>
    <dbReference type="NCBI Taxonomy" id="985759"/>
    <lineage>
        <taxon>Bacteria</taxon>
        <taxon>Bacillati</taxon>
        <taxon>Actinomycetota</taxon>
        <taxon>Actinomycetes</taxon>
        <taxon>Micrococcales</taxon>
        <taxon>Microbacteriaceae</taxon>
        <taxon>Microbacterium</taxon>
    </lineage>
</organism>
<accession>A0ABP8PT92</accession>
<sequence>MRTQICPPDHKHGATSSCYQEHDCACAPCRTANAERRAAYRRTAAYGLPTSDFVSAQPAQTHIEDLITAGFTPALIAAMSDTSREGVNRIMRGHNSRRGTRRNSTVLIRRTTAERILAIAPDLRDIPAGHWISGRGVRRRIEALGTRGWSVEAIRRHAHIGPRPLSGALAGQNVLSEIHTTIAAVYEELWDQHPPIETYGQRLSYGSTIARASRNGWLPPLAWDDIDTDDEPPAVDHAPVIDHVAIHLALRGERVGLTEQERAIVLAQAGERQLKKRELAEIVGVTVRHVGRLRAAVAEAA</sequence>
<name>A0ABP8PT92_9MICO</name>
<dbReference type="EMBL" id="BAABGP010000037">
    <property type="protein sequence ID" value="GAA4492399.1"/>
    <property type="molecule type" value="Genomic_DNA"/>
</dbReference>
<evidence type="ECO:0000313" key="2">
    <source>
        <dbReference type="Proteomes" id="UP001500731"/>
    </source>
</evidence>
<protein>
    <submittedName>
        <fullName evidence="1">Uncharacterized protein</fullName>
    </submittedName>
</protein>
<evidence type="ECO:0000313" key="1">
    <source>
        <dbReference type="EMBL" id="GAA4492399.1"/>
    </source>
</evidence>
<gene>
    <name evidence="1" type="ORF">GCM10023171_37450</name>
</gene>
<reference evidence="2" key="1">
    <citation type="journal article" date="2019" name="Int. J. Syst. Evol. Microbiol.">
        <title>The Global Catalogue of Microorganisms (GCM) 10K type strain sequencing project: providing services to taxonomists for standard genome sequencing and annotation.</title>
        <authorList>
            <consortium name="The Broad Institute Genomics Platform"/>
            <consortium name="The Broad Institute Genome Sequencing Center for Infectious Disease"/>
            <person name="Wu L."/>
            <person name="Ma J."/>
        </authorList>
    </citation>
    <scope>NUCLEOTIDE SEQUENCE [LARGE SCALE GENOMIC DNA]</scope>
    <source>
        <strain evidence="2">JCM 17839</strain>
    </source>
</reference>
<dbReference type="Proteomes" id="UP001500731">
    <property type="component" value="Unassembled WGS sequence"/>
</dbReference>
<comment type="caution">
    <text evidence="1">The sequence shown here is derived from an EMBL/GenBank/DDBJ whole genome shotgun (WGS) entry which is preliminary data.</text>
</comment>